<dbReference type="InterPro" id="IPR000873">
    <property type="entry name" value="AMP-dep_synth/lig_dom"/>
</dbReference>
<protein>
    <recommendedName>
        <fullName evidence="5">Long-chain-fatty-acid--CoA ligase</fullName>
        <ecNumber evidence="4">6.2.1.3</ecNumber>
    </recommendedName>
    <alternativeName>
        <fullName evidence="6">Long-chain acyl-CoA synthetase</fullName>
    </alternativeName>
</protein>
<feature type="domain" description="AMP-dependent synthetase/ligase" evidence="7">
    <location>
        <begin position="112"/>
        <end position="287"/>
    </location>
</feature>
<dbReference type="GO" id="GO:0016020">
    <property type="term" value="C:membrane"/>
    <property type="evidence" value="ECO:0007669"/>
    <property type="project" value="UniProtKB-SubCell"/>
</dbReference>
<evidence type="ECO:0000256" key="6">
    <source>
        <dbReference type="ARBA" id="ARBA00042773"/>
    </source>
</evidence>
<dbReference type="Gene3D" id="3.30.300.30">
    <property type="match status" value="1"/>
</dbReference>
<comment type="caution">
    <text evidence="9">The sequence shown here is derived from an EMBL/GenBank/DDBJ whole genome shotgun (WGS) entry which is preliminary data.</text>
</comment>
<proteinExistence type="predicted"/>
<dbReference type="Proteomes" id="UP000295367">
    <property type="component" value="Unassembled WGS sequence"/>
</dbReference>
<dbReference type="InterPro" id="IPR045851">
    <property type="entry name" value="AMP-bd_C_sf"/>
</dbReference>
<evidence type="ECO:0000313" key="9">
    <source>
        <dbReference type="EMBL" id="TCV87473.1"/>
    </source>
</evidence>
<dbReference type="RefSeq" id="WP_223248191.1">
    <property type="nucleotide sequence ID" value="NZ_BHVT01000017.1"/>
</dbReference>
<keyword evidence="10" id="KW-1185">Reference proteome</keyword>
<dbReference type="EC" id="6.2.1.3" evidence="4"/>
<reference evidence="9 10" key="1">
    <citation type="submission" date="2019-03" db="EMBL/GenBank/DDBJ databases">
        <title>Genomic Encyclopedia of Type Strains, Phase IV (KMG-IV): sequencing the most valuable type-strain genomes for metagenomic binning, comparative biology and taxonomic classification.</title>
        <authorList>
            <person name="Goeker M."/>
        </authorList>
    </citation>
    <scope>NUCLEOTIDE SEQUENCE [LARGE SCALE GENOMIC DNA]</scope>
    <source>
        <strain evidence="9 10">DSM 100309</strain>
    </source>
</reference>
<evidence type="ECO:0000256" key="3">
    <source>
        <dbReference type="ARBA" id="ARBA00022598"/>
    </source>
</evidence>
<evidence type="ECO:0000259" key="8">
    <source>
        <dbReference type="Pfam" id="PF13193"/>
    </source>
</evidence>
<comment type="subcellular location">
    <subcellularLocation>
        <location evidence="1">Membrane</location>
        <topology evidence="1">Peripheral membrane protein</topology>
    </subcellularLocation>
</comment>
<evidence type="ECO:0000256" key="2">
    <source>
        <dbReference type="ARBA" id="ARBA00005005"/>
    </source>
</evidence>
<accession>A0A4R3YAQ7</accession>
<dbReference type="PANTHER" id="PTHR43767">
    <property type="entry name" value="LONG-CHAIN-FATTY-ACID--COA LIGASE"/>
    <property type="match status" value="1"/>
</dbReference>
<dbReference type="AlphaFoldDB" id="A0A4R3YAQ7"/>
<sequence>MMDAFPLICHKNGGDTFAFQDGRKITVDQFLQDVSQLAALLPEQQYLLNLCTDRYRFIVGFSAALVRKQINLLPPNHTVSLIEKLSQQYTGMYCLTDTANEHLSLKIVSFPQFSGTNATKHLVPSFPSSQLAAIVFTSGSTGESLPYRKTWGGLVWSARAAAEILGVMSLPELSILGTVPPQHMYGLESTALIAMQGGLAMHAGKPFFPADIFTQLDALPRPRMLVTTPVHLRTLMTEYAALPPVEIVLCATAPLVPQLAIEAEKQFGAPLYEIYGCTESGQVATRRTAQTLEWRTFQGVMLRQDERGTWVSGGHVETETLLNDLIDLHSPQTFLLQGRTADLINIAGKRTSLANLNHHLNSIEGVQDGVFVMPDDKDGDVTRLMAFVVAPDMTSEALMQALRQRIDAAFLPRPLRFVDVLPRNQTGKLPREALQKLLSELEI</sequence>
<dbReference type="Pfam" id="PF00501">
    <property type="entry name" value="AMP-binding"/>
    <property type="match status" value="1"/>
</dbReference>
<keyword evidence="3 9" id="KW-0436">Ligase</keyword>
<evidence type="ECO:0000256" key="4">
    <source>
        <dbReference type="ARBA" id="ARBA00026121"/>
    </source>
</evidence>
<evidence type="ECO:0000313" key="10">
    <source>
        <dbReference type="Proteomes" id="UP000295367"/>
    </source>
</evidence>
<dbReference type="InterPro" id="IPR050237">
    <property type="entry name" value="ATP-dep_AMP-bd_enzyme"/>
</dbReference>
<dbReference type="Gene3D" id="3.40.50.12780">
    <property type="entry name" value="N-terminal domain of ligase-like"/>
    <property type="match status" value="1"/>
</dbReference>
<dbReference type="SUPFAM" id="SSF56801">
    <property type="entry name" value="Acetyl-CoA synthetase-like"/>
    <property type="match status" value="1"/>
</dbReference>
<name>A0A4R3YAQ7_9PROT</name>
<dbReference type="GO" id="GO:0004467">
    <property type="term" value="F:long-chain fatty acid-CoA ligase activity"/>
    <property type="evidence" value="ECO:0007669"/>
    <property type="project" value="UniProtKB-EC"/>
</dbReference>
<evidence type="ECO:0000259" key="7">
    <source>
        <dbReference type="Pfam" id="PF00501"/>
    </source>
</evidence>
<dbReference type="InterPro" id="IPR025110">
    <property type="entry name" value="AMP-bd_C"/>
</dbReference>
<dbReference type="PANTHER" id="PTHR43767:SF8">
    <property type="entry name" value="LONG-CHAIN-FATTY-ACID--COA LIGASE"/>
    <property type="match status" value="1"/>
</dbReference>
<evidence type="ECO:0000256" key="5">
    <source>
        <dbReference type="ARBA" id="ARBA00039545"/>
    </source>
</evidence>
<dbReference type="EMBL" id="SMCO01000005">
    <property type="protein sequence ID" value="TCV87473.1"/>
    <property type="molecule type" value="Genomic_DNA"/>
</dbReference>
<dbReference type="Pfam" id="PF13193">
    <property type="entry name" value="AMP-binding_C"/>
    <property type="match status" value="1"/>
</dbReference>
<organism evidence="9 10">
    <name type="scientific">Sulfurirhabdus autotrophica</name>
    <dbReference type="NCBI Taxonomy" id="1706046"/>
    <lineage>
        <taxon>Bacteria</taxon>
        <taxon>Pseudomonadati</taxon>
        <taxon>Pseudomonadota</taxon>
        <taxon>Betaproteobacteria</taxon>
        <taxon>Nitrosomonadales</taxon>
        <taxon>Sulfuricellaceae</taxon>
        <taxon>Sulfurirhabdus</taxon>
    </lineage>
</organism>
<dbReference type="InterPro" id="IPR042099">
    <property type="entry name" value="ANL_N_sf"/>
</dbReference>
<evidence type="ECO:0000256" key="1">
    <source>
        <dbReference type="ARBA" id="ARBA00004170"/>
    </source>
</evidence>
<feature type="domain" description="AMP-binding enzyme C-terminal" evidence="8">
    <location>
        <begin position="365"/>
        <end position="428"/>
    </location>
</feature>
<comment type="pathway">
    <text evidence="2">Lipid metabolism; fatty acid beta-oxidation.</text>
</comment>
<gene>
    <name evidence="9" type="ORF">EDC63_105142</name>
</gene>